<evidence type="ECO:0000313" key="3">
    <source>
        <dbReference type="Proteomes" id="UP000226712"/>
    </source>
</evidence>
<feature type="transmembrane region" description="Helical" evidence="1">
    <location>
        <begin position="12"/>
        <end position="34"/>
    </location>
</feature>
<dbReference type="AlphaFoldDB" id="A0A2D6LQF3"/>
<dbReference type="EMBL" id="NZBD01000015">
    <property type="protein sequence ID" value="MAG18338.1"/>
    <property type="molecule type" value="Genomic_DNA"/>
</dbReference>
<protein>
    <submittedName>
        <fullName evidence="2">Uncharacterized protein</fullName>
    </submittedName>
</protein>
<evidence type="ECO:0000256" key="1">
    <source>
        <dbReference type="SAM" id="Phobius"/>
    </source>
</evidence>
<comment type="caution">
    <text evidence="2">The sequence shown here is derived from an EMBL/GenBank/DDBJ whole genome shotgun (WGS) entry which is preliminary data.</text>
</comment>
<name>A0A2D6LQF3_9ARCH</name>
<gene>
    <name evidence="2" type="ORF">CL944_02605</name>
</gene>
<sequence length="219" mass="25308">MLPEQRKKILTIFLFIYLAFSIIIVYLFLFVGGLEIQEEFNEDEGEKEIYLVNTTDRVIHNVSVKYKEGNFEIDFNTFRFLAPQEKILLHLNELNRNQVTLVISAPYHSTIEKLIAIRAKGETTIKANFPSDILFGKTFRVSLDICNKSKKEQQFTVEEEHENGFFSEPPQKDILNLGPDECGKTQYALLPTQKGETTIYFNVSSSNTNERLLQVIMVE</sequence>
<reference evidence="3" key="1">
    <citation type="submission" date="2017-09" db="EMBL/GenBank/DDBJ databases">
        <title>The Reconstruction of 2,631 Draft Metagenome-Assembled Genomes from the Global Oceans.</title>
        <authorList>
            <person name="Tully B.J."/>
            <person name="Graham E.D."/>
            <person name="Heidelberg J.F."/>
        </authorList>
    </citation>
    <scope>NUCLEOTIDE SEQUENCE [LARGE SCALE GENOMIC DNA]</scope>
</reference>
<keyword evidence="1" id="KW-1133">Transmembrane helix</keyword>
<organism evidence="2 3">
    <name type="scientific">Candidatus Iainarchaeum sp</name>
    <dbReference type="NCBI Taxonomy" id="3101447"/>
    <lineage>
        <taxon>Archaea</taxon>
        <taxon>Candidatus Iainarchaeota</taxon>
        <taxon>Candidatus Iainarchaeia</taxon>
        <taxon>Candidatus Iainarchaeales</taxon>
        <taxon>Candidatus Iainarchaeaceae</taxon>
        <taxon>Candidatus Iainarchaeum</taxon>
    </lineage>
</organism>
<keyword evidence="1" id="KW-0812">Transmembrane</keyword>
<proteinExistence type="predicted"/>
<keyword evidence="1" id="KW-0472">Membrane</keyword>
<dbReference type="Proteomes" id="UP000226712">
    <property type="component" value="Unassembled WGS sequence"/>
</dbReference>
<evidence type="ECO:0000313" key="2">
    <source>
        <dbReference type="EMBL" id="MAG18338.1"/>
    </source>
</evidence>
<accession>A0A2D6LQF3</accession>